<feature type="domain" description="DUF11" evidence="5">
    <location>
        <begin position="6216"/>
        <end position="6338"/>
    </location>
</feature>
<feature type="domain" description="SD-repeat containing protein B" evidence="6">
    <location>
        <begin position="3172"/>
        <end position="3284"/>
    </location>
</feature>
<feature type="domain" description="SD-repeat containing protein B" evidence="6">
    <location>
        <begin position="3640"/>
        <end position="3754"/>
    </location>
</feature>
<feature type="domain" description="SD-repeat containing protein B" evidence="6">
    <location>
        <begin position="5520"/>
        <end position="5633"/>
    </location>
</feature>
<feature type="domain" description="SD-repeat containing protein B" evidence="6">
    <location>
        <begin position="3289"/>
        <end position="3401"/>
    </location>
</feature>
<feature type="compositionally biased region" description="Polar residues" evidence="4">
    <location>
        <begin position="6176"/>
        <end position="6185"/>
    </location>
</feature>
<feature type="domain" description="DUF11" evidence="5">
    <location>
        <begin position="6697"/>
        <end position="6804"/>
    </location>
</feature>
<feature type="domain" description="SD-repeat containing protein B" evidence="6">
    <location>
        <begin position="2348"/>
        <end position="2460"/>
    </location>
</feature>
<feature type="domain" description="SD-repeat containing protein B" evidence="6">
    <location>
        <begin position="3406"/>
        <end position="3518"/>
    </location>
</feature>
<dbReference type="InterPro" id="IPR013783">
    <property type="entry name" value="Ig-like_fold"/>
</dbReference>
<comment type="subcellular location">
    <subcellularLocation>
        <location evidence="1">Secreted</location>
    </subcellularLocation>
</comment>
<feature type="domain" description="DUF11" evidence="5">
    <location>
        <begin position="5898"/>
        <end position="6009"/>
    </location>
</feature>
<feature type="domain" description="SD-repeat containing protein B" evidence="6">
    <location>
        <begin position="5402"/>
        <end position="5515"/>
    </location>
</feature>
<feature type="domain" description="SD-repeat containing protein B" evidence="6">
    <location>
        <begin position="5757"/>
        <end position="5858"/>
    </location>
</feature>
<evidence type="ECO:0000256" key="2">
    <source>
        <dbReference type="ARBA" id="ARBA00022525"/>
    </source>
</evidence>
<feature type="domain" description="SD-repeat containing protein B" evidence="6">
    <location>
        <begin position="3054"/>
        <end position="3166"/>
    </location>
</feature>
<dbReference type="InterPro" id="IPR033764">
    <property type="entry name" value="Sdr_B"/>
</dbReference>
<feature type="domain" description="DUF11" evidence="5">
    <location>
        <begin position="6374"/>
        <end position="6493"/>
    </location>
</feature>
<feature type="compositionally biased region" description="Basic and acidic residues" evidence="4">
    <location>
        <begin position="7373"/>
        <end position="7387"/>
    </location>
</feature>
<feature type="domain" description="SD-repeat containing protein B" evidence="6">
    <location>
        <begin position="2113"/>
        <end position="2225"/>
    </location>
</feature>
<evidence type="ECO:0000313" key="7">
    <source>
        <dbReference type="EMBL" id="TDU73015.1"/>
    </source>
</evidence>
<reference evidence="7 8" key="1">
    <citation type="submission" date="2019-03" db="EMBL/GenBank/DDBJ databases">
        <title>Genomic Encyclopedia of Archaeal and Bacterial Type Strains, Phase II (KMG-II): from individual species to whole genera.</title>
        <authorList>
            <person name="Goeker M."/>
        </authorList>
    </citation>
    <scope>NUCLEOTIDE SEQUENCE [LARGE SCALE GENOMIC DNA]</scope>
    <source>
        <strain evidence="7 8">ATCC 25309</strain>
    </source>
</reference>
<keyword evidence="3" id="KW-0732">Signal</keyword>
<comment type="caution">
    <text evidence="7">The sequence shown here is derived from an EMBL/GenBank/DDBJ whole genome shotgun (WGS) entry which is preliminary data.</text>
</comment>
<dbReference type="InterPro" id="IPR047589">
    <property type="entry name" value="DUF11_rpt"/>
</dbReference>
<feature type="domain" description="SD-repeat containing protein B" evidence="6">
    <location>
        <begin position="3876"/>
        <end position="3987"/>
    </location>
</feature>
<feature type="domain" description="SD-repeat containing protein B" evidence="6">
    <location>
        <begin position="4110"/>
        <end position="4222"/>
    </location>
</feature>
<feature type="domain" description="SD-repeat containing protein B" evidence="6">
    <location>
        <begin position="1711"/>
        <end position="1781"/>
    </location>
</feature>
<evidence type="ECO:0000256" key="3">
    <source>
        <dbReference type="ARBA" id="ARBA00022729"/>
    </source>
</evidence>
<keyword evidence="2" id="KW-0964">Secreted</keyword>
<feature type="domain" description="DUF11" evidence="5">
    <location>
        <begin position="6058"/>
        <end position="6169"/>
    </location>
</feature>
<feature type="domain" description="SD-repeat containing protein B" evidence="6">
    <location>
        <begin position="1112"/>
        <end position="1237"/>
    </location>
</feature>
<name>A0A4R7S6F3_9BACT</name>
<feature type="domain" description="SD-repeat containing protein B" evidence="6">
    <location>
        <begin position="4463"/>
        <end position="4577"/>
    </location>
</feature>
<dbReference type="InterPro" id="IPR001434">
    <property type="entry name" value="OmcB-like_DUF11"/>
</dbReference>
<dbReference type="InterPro" id="IPR051417">
    <property type="entry name" value="SDr/BOS_complex"/>
</dbReference>
<feature type="domain" description="SD-repeat containing protein B" evidence="6">
    <location>
        <begin position="5638"/>
        <end position="5751"/>
    </location>
</feature>
<feature type="domain" description="SD-repeat containing protein B" evidence="6">
    <location>
        <begin position="5048"/>
        <end position="5161"/>
    </location>
</feature>
<feature type="domain" description="DUF11" evidence="5">
    <location>
        <begin position="6533"/>
        <end position="6639"/>
    </location>
</feature>
<feature type="region of interest" description="Disordered" evidence="4">
    <location>
        <begin position="6166"/>
        <end position="6204"/>
    </location>
</feature>
<evidence type="ECO:0000259" key="6">
    <source>
        <dbReference type="Pfam" id="PF17210"/>
    </source>
</evidence>
<dbReference type="Pfam" id="PF17210">
    <property type="entry name" value="SdrD_B"/>
    <property type="match status" value="42"/>
</dbReference>
<feature type="compositionally biased region" description="Polar residues" evidence="4">
    <location>
        <begin position="24"/>
        <end position="39"/>
    </location>
</feature>
<feature type="domain" description="SD-repeat containing protein B" evidence="6">
    <location>
        <begin position="4582"/>
        <end position="4693"/>
    </location>
</feature>
<feature type="domain" description="SD-repeat containing protein B" evidence="6">
    <location>
        <begin position="5286"/>
        <end position="5397"/>
    </location>
</feature>
<feature type="domain" description="SD-repeat containing protein B" evidence="6">
    <location>
        <begin position="2582"/>
        <end position="2694"/>
    </location>
</feature>
<feature type="region of interest" description="Disordered" evidence="4">
    <location>
        <begin position="1489"/>
        <end position="1532"/>
    </location>
</feature>
<feature type="region of interest" description="Disordered" evidence="4">
    <location>
        <begin position="7083"/>
        <end position="7102"/>
    </location>
</feature>
<feature type="domain" description="SD-repeat containing protein B" evidence="6">
    <location>
        <begin position="4933"/>
        <end position="5043"/>
    </location>
</feature>
<feature type="domain" description="SD-repeat containing protein B" evidence="6">
    <location>
        <begin position="1992"/>
        <end position="2109"/>
    </location>
</feature>
<sequence>MFLVFLINISIHLGKMHMNFKTSSQEQGAISSEMVSRSSQNREEKMKGSVMTAVRQSEDAMRKGLVNFKLASGMYKYLLAWCVLGLVTLFSSAANAAVEITEVKLASGTATVLIGETRCLDIKYRNASTLQNAVNAVINVPIPSPLAGDNVSDVTLTGSVHTTGTVYNPLTRVASFIFVDPLPAGSTGTVRICVGFPAGVTPTGQTVAITPVFTADGDPPSSKTTNLTSVAVTSLETTKEIVAGGAYDGEVIYRVTVSNGTANGTLNINSATLTDTLPAGAVLREIIPAGSGTHNSGPNTVTWNMGTLNAGESVSYLLRVAYPAGSFSPNQVVTNNVTATGTPVGLSQVSVSDSVPLTLGGGAASMSSNKSLFSSTPALNFDPTYYNIYISNTGSSALNDVVVEDVLPPEFFPSSIQTGYDTAYGGATNVKLEILTQDNPVYVEVPGSPFAVTSSSAVVNLGPPLVPVTDVVTQVRLTYSDVGVGFANDAIRLYGQFRSPDRDGNSYTISDNGLVVYETPDNTVQSKAITNVATVNYTFEGVPSSTPVSSSNTVREGRPRPSVVKTVSNVVPQPTDILTYTITINNTAAATEVLTNPEIIDLLPATVTLDPGSITLASAPSGFTMSPPTITPDFLPDQTLVRLNFSGSIPVGESAVVTLQAQVQPGVASGTVGTNLAVMSDFANGPMHPDDATPIADTLDLDQDGDVTETFVSGSATYTVFELAGLDSEKMVLGYLDTVYSKFPIRGKTLPLGTVDYRHQLFNPGNQPVHELVVYDILPHIGDTGVLTIDEGRSSQFTMNLDDALPTTATVRRWDTGTQTYSDEIVNISITYSNSTNPERPELFPEISTGPAPVGSEPPNWMVAGAGMDWSLVRTIRYDFGALVLNPLDRLEFHTPARAGADADPGEVSWNSFAYAAKNANDDNVISPSEPIKAGVEIRASSLGNYVWVDSTLGSPATTGNGLQDGVENPLPGSTVELFKNDGVTPVTDAYGNVVAAQITAAEGRYEFTGLMPSDLSNTLPGGEVVTGTDYVVRVTPPSNYIPTGVNGGDPDNNIANDNNGVIDGVGPASKSAAITLTLDAEPTSDSQTSGIDADGNMTNDFGFVPIPGQVASLGNYIWLDRNGNGTQDAGEPAVSGAVVRLRYADGSPARDSHLNLVAAVTTGGTGIYTFQDLLPGDYYVEVTAPTGHFITPVNGGDPDTNASDTDNNGSLVSGVIRSATVTLASGDNDMTVDFGLIRPVSVGNYIWIDKRDGTGTPNGIQNVGENGLPGAVVRLYMADGTTRANNISGTQVADITTPNTGKYEFTNLPPGEYVIGVTPPSYYILTTPTGNDPDDDVTGDSNGYYETPGVVKTLPFTLNTALEPTGDNQTPGAGAGTDSDGNMTVDIGFVPNLPDLVSVGNLVWFDEDKDGQQDGGEPGISGATLTLYNDAGTTRSLDAYRDTVAIQTTGGSGQYEFINLLPRDYNISVSVASGQGYITATGGLDPDADASNTDSNGTVVRSHTTTSPRFTLAPNTEPTADGGGTPDGLNADDDNGNLTVDFGFIKPIAVGNVIFHDLDNDGGYDVGEGVNGVTVQLFTQGDDPLTATAVATTTTVMDGTYLFSNLSPGTYFVFLPPASFNPAAPLDGLVSIGGTPGYLRDDDNGDDGLDSVTFATTGIRSDPVVLALGGQPTDAGYEVGYLNTSDDPYDSDVNLTIDFGFWSETELVGIGNVVFIDTNGNGVYNTGEGLNGVTVELFESGQSLATRPIATAVTSTVSGVTGIYGFPNLTPGTYIVRVPASQFASGFPLHQYYSIPGTNGAGEDDNTGEKGVDNTAPATNGILATVTVNLGTAPVDAGTEIGVLANSDNASGDAKTDLTVDFGFAQPVSVGDAVWIDSTYNGIKEGGEAGLAGVTVTLYDATGTTPVTTNLLGGAITPFVTTSSGLYSFTNLPQGQYMVRFTPPGGYAPTLINAAGSTTANDSNGLSALSSVLASGQSDLTLDSGFVQPVSVGNFVWQDSDGDGIQDGGENGLAGATVTLYNAAGTTQVTTNINGAAIAPVVTTSTGLYTFTDLPPGQYTVRFSPPAGWTATAVNASGSTTANDSNGLTAQSSVLAGAGSDQTLDSGFYQPASLGNFVWKDLDRDGVQDAGEPGIENVIVTLYNSGGTAIGTTTTNAVGFYTFTGLAPGTYSVGFPATLTPTGVLSTANVGSDLTDTDANTSTGRTANVTLVSGENNTSLDAGYHSPKASLGDFVWKDLNRDGVQQVGEPGIENVIVTLYNSSGTAIGTTTTNAVGFYNFWDLDPGSYSVGVPTTLPDGLLLGAADQIGTDATDSDGNVSTGRSPLVTLTAGENNTTIDFGFISNKASLGDFVWLDLDSDGVQDANEPGIEGVIVTLYDSGGTAVGTTTTNGVGWYQFTDLTAGTYGVGFPTTLPDGQVLTTALQGTTSTDSNANTGTGRTANVTLAAGEHNPTLDAGYRSTKASLGDFVWKDLDRNGRQDAGEPGIEGVTVTLYNSTGIAIGSTTTNGLGFYSFTELAPGTYGVGFPGVIAQGLVLTTANSAADGVDSDADTTTGLTVTTTLAEGENDVTWDAGYVSPLASLGDFVWNDLDADGVQDAGEPGIAGVTVTLLNSTGTAIGTTTTNGVGYYNFTDLQPGTYAVQFPSTLGTSATLTQTGQGAQATGSDADTSTGITANVTLTAGQNYPDLDAGYVTPLLASLGNYVWQDLNRDGIQDAGEPGIQGVIVTLLDNGGSAIGTTTTDATGFYTFTDLQPGTYAVQFPTTTGADSVLGAANQGGDDTLDSDANATTGITPNVTLAAGESDITLDAGYSSGLASLGNYVWLDLDQDGAQEAGEPGIAGIVVTLYDSAGEAIGSTATDATGYYAFTGLQPGTYSIGFPLNAGAGLLLTTANNAADGIDSDATASTGRTIATTLVAGENDSTWDAGYIDSRASLGDFVWQDLDRDGVQDAGEPGIAGVTVTLLDENDVVIGTTITDGTGFYEFLNLAPGDYRVQFPANLNGGNLVLTGLDQGGTDGTDSDADVATGLTVVVTLAAGESNPSIDAGYTSPLASLGNFVWLDLDRDGVQDVGEPGIENVMVTLYDDGGTAVGTTPTNAVGYYVFTGLQPGDYSVGFPTTLNPGLLITQAGIGTEAQDNDANVSTGRTASVTLTAGQNYVDLDAGYYSPKAALGNFVWHDLDRDGVQDAGEPGIENVIVTLYNNSGVAIGTTTTNAIGFYSFWDLDPGTYSVGVPATLTDSKILGAADQGGVDATDSDGNTSTGRSPAVTLAAGDNNVTIDFGFISTKASLGNFVWMDLNRNFQQDAGEPGIEGVIVQLYNSTGTLVGTTTTNGVGYYHFGELEAGTYSVGFPTELPNEAVLTASLQGATGTDSNPITSTGRTGTVILTGGEYNGTIDAGYVSPLASLGDYVWKDLDRDGFQDAGEPGIEGVSVNLYNNLNVLVGTTTTDSVGYYHFGDLQPGTYNIGFPVSLGNDYVLTLADNAADIADSDANTTTGRTPTIVLTSGQNYPDFDAGYVSPLASLGDYVWLDLDKDGVQDAGEPGIQGVPVTLLDSSGTAIGSTTTNAVGYYVFTELQPGTYAVQFPGSVGDLVLTTTDQGGNDAADSDADSTTGITANVTLAAAANNATLDAGYTSPLASLGNFVWSDTNRDGVQDPGEPGIQGVTVYLLDGAGTVIGSTQTDATGYYVFTELQPGDYAVQFPSSLDEGDLVLSTVDAGGDDALDSDADTITGQTVVVTLAAGVNDSSLDAGYVSPLASLGNFVWSDADRDGVQDAGEAGLQGVTVTLIDSFGNTVGTTTTDALGAYQFTGLQPGTYAVQFPLTVGSLVLSPVDAGGNDVTDSDADAGTGRTVDVTLVAAENNLTLDAGYYSPFASLGDFVWLDLNRNGQQDGGEPGVQGVMVTLYDDSDTAVGSTTTDALGVYRFTDLQPGDYSLGFPISHGSDLLTTADAGADVTDSDANAGTGRTIETTLVAGENDVSWDAGYYSPLASLGNFVWEDVNKNWQQDINEPGIAGVTVTLLDNGGAAIGTTTTDATGFYNFSGLQPGVYSLVFPVSLNNDSYVLAEANSGADISDSDANTGTGQTTSITLVAGQNDPSWDAGYISPKASMGDYVWMDLNRNFQQDANEPGIEGVTVVLYDNAGTAIGTTTTNGVGYYHFGLLDPGVYSVGFPTTLGDDSVLTASLQGATNTDSDPVTSTGRTAAVTLTAGEHNPDIDAGYSSPYASIGDFVWSDLNRDGEQDAGEPGIEGVTVNLYNNLGVLVGTTTTNSLGFYHFTELQPGTYSIGFPTGLGNGHVLTTADAVVDTADSDADAGTGRTATVVLTDGQNYADFDAGYVSPLASLGDYVWLDLDKDGVQESGEPGIQGVPVLLLNSSGVAIGSTTTDAVGYYVFTELQPGTYGVRFPASLELGDLVLTSANLGGDDTTDSDANTTTGQTANVTLVAATHDGTVDAGYVSPLATLGNFVWNDADRDGVQDAGEPGIQGVTVTLLDSVGTAIGSTLTDATGFYLFTDLQPGDYAVQFPVSLNGGDLVLSSADEGGDDAADSDADTATGRTANVTLSAAETLLTVDAGYLSPLASLGNFVWFDADRNGQQDGGEPGIQGVTVTLYDDNGDAVGTTTTDAIGFYTFTDLQPGDYSVGFPLTVGSDVLTTADVGSDASDSDASVTTGRTIAVTLVAGQNDLTWDAGYYSLLATLGNFVWNDRDEDGVQDAGEPGLEGVTVTLLDDSGAAVGSTTTNATGYYLFTSLQPGDYAVQFPVNVGNLVLSPLDQGGNDAADSDADTTTGRTLNVALAAGDNNMTLDAGFYNPLASLGDYVWMDLNRNGQQDGGEPGIAGVTVTLLNSAGTAIGTQVTDGVGYYLFEDLQPGTYAVQFPATLADGSVVTSANQGADATDSDANINTGLTDNVTLSVSEHNPTVDAGYVSPFISIGDFVWKDLNRNGQQDGGEPGIENVIVTLYDSGGVAIGTTTTNGIGFYSFINLQPGTYSIGFPLTVGSNVLTTQNQGSDFSDSDASTTTGRTQVITLAQGENGPDWDAGYTSPLASLGNFVWEDINKDGQQQPSEPGIASVTVTLLDGSGTPIGTTITDGTGFYSFSDLQPGTYGVQFPVSLNNGGYTLTTATSGATATDSNANATTGITANVVLVAGQNNPTIDAGYISPLGSIGNFVWMDLDRDGEQDAGEPGIAGATVYLLNSSNVRIGTAVTDGTGYYRFSGLTPGDYRVEFPLGVSGGAMLGTPDLAAGDDELDSDANTGSGRTPVITLSDGEHDSSWDAGYYTPLAALGNRVWLDLNRDGIQDGNEPGIAGIPVTLFDSTGTAVGTDVTDGEGYYWFMDLMAGTYSVGFPQVIHGSYSLTAEGLGTESTDSDADTLTGRSADVTLAGSEVNEDLDAGYYSPLASLGDFVWLDLNRDGSQQSGEPGIANVTVTLYDSNGIAVGTDVTNGEGYYAFLDLQPGDYSVGFPTGIQPGYVLTGTDLGGDDALDSDADSSTGRTVVTTLVAGENDPSWDAGYTSPHASLGNFVWHDLNRDGIQQPGEPGIVGVVVTLYNAQGTAVGTDSTDGTGYYSFHDLLPGEYYIGVATSLNDGLTLSPANAGSDDTLDSDVSQTTGRSALTQLVAGENDPTWDAGYYTPFASLGDRVWRDLDRDGIQDVNEPGISGVRVTLYNSTGTAIGTDITDGLGYYAFVDLQPGTYSLGFPVELIDGALITQLDLGGNDSLDSDVDASTGRTVTTTLVAGENDMTWDAGYINPPVSVGDFVWLDQDHDGLQDLGEPGIALARVELFFANMTPARDYEGNLVPYQTTGSDGAYLFGNLAPGDYIIRVTPPAGLEPTIGGVDPDNDNNKDSNGVEMLGEDYVQSLSVTLLNNSEPVTDGDVDTNTNLSVDFGFYYPKYDLALRKTLAAGQANPVRTGSKVTFSIEVFNQGDIAVNNITLVDYTPTGLVLDAALSPNWVAQSNGTATGLIIHPVQPGQSHMVSITYTVALSAEGQTLHNFAEITGTKDPDGADIADVDSTADSLPGNDGLVDDDELYNNNGDEDDHDQADIVILPPGVWDLALRKSLAVNQAQSVNPGDNVSFNIEVFNQGTEPAYSVRVVDYIPSDMTLNDLRWTAGTGNTATTLLNQPLQPGTSVILPIILRVNANVVGPLDMTNHAEIQSYVDVNGGNRADADSTPDNSPSNDGPSVDDAINNENSDQDDHDGAVFHVNAPAIFDLALRKKLAEGQSSSVARNGLVTFEFEVFNQGTVTAQNVVITDYLPSSLTLEDEEWFSTLPGQVATTIYGPISAGQSVRITLTARLSATATANATITNRAEISAAYNTSAQAVTDHDSVMDNNPNNDGVPTNDAINNENGDQDDADFATFTVQPPGIFDLALRKTLALGQSTTVNAGDFVNYTLEVFNQGSVSAKSIQVTDYLPSGMTLADANWTDNGNGTATGSFGSLFTLAPGASVQLPIRLKVGNNTAAGELRNVAEISSARDVDGNIATDTDSVADTNATNDGLMTDNEINNAFFDEDDSDFALVSVNAAGRADLALRKSLKPGQVSGVRPGDKVSYRLEVFNQGVLPASQIKLVDYLPEGLVFEQADNAFWTLEQPELASITLAGPLAAGASAVTDITLTVTDDAEPNTTLINDAEIASFEAAGPNGVIITTDADSTPDDILGNDGVVTNDAINNESFDQDDSDSEPVNVLEPEKVDLSLRKSLSAGQNSTPAPGQKVSYDIEVTNDSGQSVTEIQVNDYVPTGLSLAPECVADWTDEGNGTLSHTLAGPLAAGETQVIKVSFIVGDNVIPGTTINNCAEIAAALDERGLPATDADSVFNNSTGDSGCCGAVEPDEDDSDCVAITVGQPDRFDLALQKRLAPSQTGSIRPGDLVTFSIEVFNQGTIPATQIGLVDILPTGFSLVDSSWASIPPGMALRTIAGPLLPGTSSIVNITVRAGSSTGELQNYAEIFSARNGITNVAVNPQTGDADGAYDALSSNAGTIVDDELNGALGDHDSSDIQVINVLSGPTLGDRVWEDRNHNGLQDPNELGIGGVTVYLLNGSGTPMGISTVTDGSGFYTFTGLAPGDYFVQFDLPDGFAFTKQDQGGNDNVDSDADPLTGRTARTTIDDVETDGSWDAGLYRPATLGGTVWNDSNDNGLQDSGETGIEGITVTLTLLNGSVVGTTVTDEEGRYEFTDLGSALYRVRINTPPAAAPVSSSNTDLADNGQHGDDNGNQNGAGAATRSPLITLSYGESDTSIGFGFVATVGVGNLVFADSNCNGLAEPGEGVSGVTLNLYNQGDTPGASIPVATTVSTSGGNYLFSNQRPGTYFVHIPASQFANGAALAGRFSIPGAGTDNGVDDLDDENGIDSSNPGVTGISSSVFTLAAGTEPHDSTGENGTRADQDNAADTNTDLTIDFGFASGPPPDFASWQSVHPLGGQNGAGQNADGDTYGNLLEYALNLAADSGLQESPLTVYLNPETDHVEAYYVRRKGGGQTDVTYALEVLPELSQSPGGWVLSTMTPVITPVGNCMEKVLFTSVETDPTFFGADHGFLRLKVTRQGVSNTTETFGWTRREFPVQCETFTMPHLKPELFSGVIASVQGNVITVATTTGAVSLNSVLSATHPAFLEITEGDNEGHRYEVDESASNAASVVVEINPARNTQATLPASLVGDRIVLRTHWTLNDLFPKNYFVSGSNSEQGDRLMFYNPVANSYDIIYLTVVSGQLRWVLEGDATQADASTRILGPGEAGAFYVHPRNNSLVMSFVGIVRSNDFAVVLNVGNNYLGGGWPIDQSPNERVMTVANGFTGARTSSASDRFLIWKGDTGIHTEGYDTGAPPHPVEGYNTHFLYNFNGVQQWITDGNATFANENDLKLFKSTRGVIFNSRVGKKPFVMQMPWTP</sequence>
<dbReference type="Proteomes" id="UP000295662">
    <property type="component" value="Unassembled WGS sequence"/>
</dbReference>
<evidence type="ECO:0000256" key="4">
    <source>
        <dbReference type="SAM" id="MobiDB-lite"/>
    </source>
</evidence>
<dbReference type="GO" id="GO:0005576">
    <property type="term" value="C:extracellular region"/>
    <property type="evidence" value="ECO:0007669"/>
    <property type="project" value="UniProtKB-SubCell"/>
</dbReference>
<dbReference type="EMBL" id="SOCA01000002">
    <property type="protein sequence ID" value="TDU73015.1"/>
    <property type="molecule type" value="Genomic_DNA"/>
</dbReference>
<feature type="domain" description="SD-repeat containing protein B" evidence="6">
    <location>
        <begin position="3759"/>
        <end position="3871"/>
    </location>
</feature>
<feature type="domain" description="SD-repeat containing protein B" evidence="6">
    <location>
        <begin position="7011"/>
        <end position="7122"/>
    </location>
</feature>
<feature type="domain" description="SD-repeat containing protein B" evidence="6">
    <location>
        <begin position="2700"/>
        <end position="2813"/>
    </location>
</feature>
<dbReference type="PANTHER" id="PTHR23303">
    <property type="entry name" value="CARBOXYPEPTIDASE REGULATORY REGION-CONTAINING"/>
    <property type="match status" value="1"/>
</dbReference>
<feature type="domain" description="SD-repeat containing protein B" evidence="6">
    <location>
        <begin position="3523"/>
        <end position="3635"/>
    </location>
</feature>
<feature type="domain" description="SD-repeat containing protein B" evidence="6">
    <location>
        <begin position="1399"/>
        <end position="1499"/>
    </location>
</feature>
<feature type="domain" description="SD-repeat containing protein B" evidence="6">
    <location>
        <begin position="4344"/>
        <end position="4458"/>
    </location>
</feature>
<feature type="domain" description="SD-repeat containing protein B" evidence="6">
    <location>
        <begin position="4815"/>
        <end position="4927"/>
    </location>
</feature>
<feature type="compositionally biased region" description="Low complexity" evidence="4">
    <location>
        <begin position="7215"/>
        <end position="7224"/>
    </location>
</feature>
<feature type="domain" description="SD-repeat containing protein B" evidence="6">
    <location>
        <begin position="2818"/>
        <end position="2930"/>
    </location>
</feature>
<feature type="domain" description="SD-repeat containing protein B" evidence="6">
    <location>
        <begin position="2230"/>
        <end position="2343"/>
    </location>
</feature>
<feature type="domain" description="SD-repeat containing protein B" evidence="6">
    <location>
        <begin position="4227"/>
        <end position="4339"/>
    </location>
</feature>
<feature type="domain" description="SD-repeat containing protein B" evidence="6">
    <location>
        <begin position="2465"/>
        <end position="2577"/>
    </location>
</feature>
<feature type="domain" description="SD-repeat containing protein B" evidence="6">
    <location>
        <begin position="5167"/>
        <end position="5280"/>
    </location>
</feature>
<dbReference type="NCBIfam" id="TIGR01451">
    <property type="entry name" value="B_ant_repeat"/>
    <property type="match status" value="8"/>
</dbReference>
<evidence type="ECO:0000313" key="8">
    <source>
        <dbReference type="Proteomes" id="UP000295662"/>
    </source>
</evidence>
<feature type="region of interest" description="Disordered" evidence="4">
    <location>
        <begin position="3249"/>
        <end position="3268"/>
    </location>
</feature>
<evidence type="ECO:0000259" key="5">
    <source>
        <dbReference type="Pfam" id="PF01345"/>
    </source>
</evidence>
<feature type="region of interest" description="Disordered" evidence="4">
    <location>
        <begin position="24"/>
        <end position="47"/>
    </location>
</feature>
<feature type="domain" description="SD-repeat containing protein B" evidence="6">
    <location>
        <begin position="7251"/>
        <end position="7319"/>
    </location>
</feature>
<dbReference type="PANTHER" id="PTHR23303:SF15">
    <property type="entry name" value="COLOSSIN-A"/>
    <property type="match status" value="1"/>
</dbReference>
<dbReference type="Gene3D" id="2.60.40.10">
    <property type="entry name" value="Immunoglobulins"/>
    <property type="match status" value="44"/>
</dbReference>
<gene>
    <name evidence="7" type="ORF">EI77_01481</name>
</gene>
<dbReference type="SUPFAM" id="SSF117074">
    <property type="entry name" value="Hypothetical protein PA1324"/>
    <property type="match status" value="43"/>
</dbReference>
<feature type="domain" description="SD-repeat containing protein B" evidence="6">
    <location>
        <begin position="2935"/>
        <end position="3049"/>
    </location>
</feature>
<organism evidence="7 8">
    <name type="scientific">Prosthecobacter fusiformis</name>
    <dbReference type="NCBI Taxonomy" id="48464"/>
    <lineage>
        <taxon>Bacteria</taxon>
        <taxon>Pseudomonadati</taxon>
        <taxon>Verrucomicrobiota</taxon>
        <taxon>Verrucomicrobiia</taxon>
        <taxon>Verrucomicrobiales</taxon>
        <taxon>Verrucomicrobiaceae</taxon>
        <taxon>Prosthecobacter</taxon>
    </lineage>
</organism>
<feature type="domain" description="SD-repeat containing protein B" evidence="6">
    <location>
        <begin position="1242"/>
        <end position="1340"/>
    </location>
</feature>
<proteinExistence type="predicted"/>
<feature type="region of interest" description="Disordered" evidence="4">
    <location>
        <begin position="7195"/>
        <end position="7224"/>
    </location>
</feature>
<protein>
    <submittedName>
        <fullName evidence="7">Putative repeat protein (TIGR01451 family)</fullName>
    </submittedName>
</protein>
<feature type="domain" description="SD-repeat containing protein B" evidence="6">
    <location>
        <begin position="4698"/>
        <end position="4810"/>
    </location>
</feature>
<feature type="region of interest" description="Disordered" evidence="4">
    <location>
        <begin position="7371"/>
        <end position="7390"/>
    </location>
</feature>
<feature type="domain" description="SD-repeat containing protein B" evidence="6">
    <location>
        <begin position="3992"/>
        <end position="4105"/>
    </location>
</feature>
<keyword evidence="8" id="KW-1185">Reference proteome</keyword>
<feature type="domain" description="SD-repeat containing protein B" evidence="6">
    <location>
        <begin position="1870"/>
        <end position="1987"/>
    </location>
</feature>
<accession>A0A4R7S6F3</accession>
<feature type="domain" description="SD-repeat containing protein B" evidence="6">
    <location>
        <begin position="7126"/>
        <end position="7245"/>
    </location>
</feature>
<feature type="domain" description="SD-repeat containing protein B" evidence="6">
    <location>
        <begin position="1550"/>
        <end position="1620"/>
    </location>
</feature>
<dbReference type="Pfam" id="PF01345">
    <property type="entry name" value="DUF11"/>
    <property type="match status" value="7"/>
</dbReference>
<feature type="domain" description="DUF11" evidence="5">
    <location>
        <begin position="6853"/>
        <end position="6954"/>
    </location>
</feature>
<evidence type="ECO:0000256" key="1">
    <source>
        <dbReference type="ARBA" id="ARBA00004613"/>
    </source>
</evidence>
<feature type="compositionally biased region" description="Polar residues" evidence="4">
    <location>
        <begin position="1491"/>
        <end position="1519"/>
    </location>
</feature>